<accession>A0A1V8ZZ78</accession>
<name>A0A1V8ZZ78_SACPI</name>
<keyword evidence="2" id="KW-1185">Reference proteome</keyword>
<dbReference type="AlphaFoldDB" id="A0A1V8ZZ78"/>
<sequence>MRSVFSAPRAAAPGPGDATAPVLSARQLRGLGIHPSTITRRCRPGGPWRRLAPGVVLLGTGEPTRHQWAQAAIAYLGPGSVITGVDALLVYGMELPRPRTVHALVEAGRRLTPPTFVSVERTARLPDPVLDGGIPFAPPVRAAVDAARREAEPDRLRALLTAPVREGLCTVEELTTELSSGNQRGSAAVRTQLRRLAHTTEDDVRRTARRLAHRCPLPPPRWDVTITDPTGQALGVVDAWWDDIGLGWWVTGRGRERPGSSATAVGEQEGLALTASGVALVRTPPAMVRHHPEVVITELVRAFRGAARRPRPRVLAEVHRFVA</sequence>
<evidence type="ECO:0000313" key="1">
    <source>
        <dbReference type="EMBL" id="OQO90110.1"/>
    </source>
</evidence>
<proteinExistence type="predicted"/>
<dbReference type="STRING" id="1962155.B1813_18165"/>
<organism evidence="1 2">
    <name type="scientific">Saccharomonospora piscinae</name>
    <dbReference type="NCBI Taxonomy" id="687388"/>
    <lineage>
        <taxon>Bacteria</taxon>
        <taxon>Bacillati</taxon>
        <taxon>Actinomycetota</taxon>
        <taxon>Actinomycetes</taxon>
        <taxon>Pseudonocardiales</taxon>
        <taxon>Pseudonocardiaceae</taxon>
        <taxon>Saccharomonospora</taxon>
    </lineage>
</organism>
<gene>
    <name evidence="1" type="ORF">B1813_18165</name>
</gene>
<protein>
    <recommendedName>
        <fullName evidence="3">Transcriptional regulator, AbiEi antitoxin, Type IV TA system</fullName>
    </recommendedName>
</protein>
<reference evidence="1 2" key="1">
    <citation type="submission" date="2017-02" db="EMBL/GenBank/DDBJ databases">
        <title>Draft genome of Saccharomonospora sp. 154.</title>
        <authorList>
            <person name="Alonso-Carmona G.S."/>
            <person name="De La Haba R."/>
            <person name="Vera-Gargallo B."/>
            <person name="Sandoval-Trujillo A.H."/>
            <person name="Ramirez-Duran N."/>
            <person name="Ventosa A."/>
        </authorList>
    </citation>
    <scope>NUCLEOTIDE SEQUENCE [LARGE SCALE GENOMIC DNA]</scope>
    <source>
        <strain evidence="1 2">LRS4.154</strain>
    </source>
</reference>
<dbReference type="Proteomes" id="UP000192591">
    <property type="component" value="Unassembled WGS sequence"/>
</dbReference>
<dbReference type="EMBL" id="MWIH01000008">
    <property type="protein sequence ID" value="OQO90110.1"/>
    <property type="molecule type" value="Genomic_DNA"/>
</dbReference>
<comment type="caution">
    <text evidence="1">The sequence shown here is derived from an EMBL/GenBank/DDBJ whole genome shotgun (WGS) entry which is preliminary data.</text>
</comment>
<evidence type="ECO:0000313" key="2">
    <source>
        <dbReference type="Proteomes" id="UP000192591"/>
    </source>
</evidence>
<evidence type="ECO:0008006" key="3">
    <source>
        <dbReference type="Google" id="ProtNLM"/>
    </source>
</evidence>